<gene>
    <name evidence="1" type="ORF">HPLM_LOCUS17149</name>
</gene>
<proteinExistence type="predicted"/>
<name>A0A0N4WZ21_HAEPC</name>
<accession>A0A0N4WZ21</accession>
<reference evidence="3" key="1">
    <citation type="submission" date="2017-02" db="UniProtKB">
        <authorList>
            <consortium name="WormBaseParasite"/>
        </authorList>
    </citation>
    <scope>IDENTIFICATION</scope>
</reference>
<evidence type="ECO:0000313" key="3">
    <source>
        <dbReference type="WBParaSite" id="HPLM_0001715701-mRNA-1"/>
    </source>
</evidence>
<dbReference type="OrthoDB" id="410104at2759"/>
<dbReference type="AlphaFoldDB" id="A0A0N4WZ21"/>
<sequence>MRPGWSSQLPPNKLVECALQAVHEDHSDPHIATLGETRPVEQAGFRKGFSCLEHIQAVAVAIEVCREFRMPLVLFFVDYGKASDSVKTNVALSGLVDQRVEPPYIRTRAAARRSSCSNDLSPFP</sequence>
<reference evidence="1 2" key="2">
    <citation type="submission" date="2018-11" db="EMBL/GenBank/DDBJ databases">
        <authorList>
            <consortium name="Pathogen Informatics"/>
        </authorList>
    </citation>
    <scope>NUCLEOTIDE SEQUENCE [LARGE SCALE GENOMIC DNA]</scope>
    <source>
        <strain evidence="1 2">MHpl1</strain>
    </source>
</reference>
<evidence type="ECO:0000313" key="2">
    <source>
        <dbReference type="Proteomes" id="UP000268014"/>
    </source>
</evidence>
<dbReference type="EMBL" id="UZAF01019796">
    <property type="protein sequence ID" value="VDO63649.1"/>
    <property type="molecule type" value="Genomic_DNA"/>
</dbReference>
<keyword evidence="2" id="KW-1185">Reference proteome</keyword>
<dbReference type="Proteomes" id="UP000268014">
    <property type="component" value="Unassembled WGS sequence"/>
</dbReference>
<dbReference type="WBParaSite" id="HPLM_0001715701-mRNA-1">
    <property type="protein sequence ID" value="HPLM_0001715701-mRNA-1"/>
    <property type="gene ID" value="HPLM_0001715701"/>
</dbReference>
<protein>
    <submittedName>
        <fullName evidence="3">Piwi domain-containing protein</fullName>
    </submittedName>
</protein>
<organism evidence="3">
    <name type="scientific">Haemonchus placei</name>
    <name type="common">Barber's pole worm</name>
    <dbReference type="NCBI Taxonomy" id="6290"/>
    <lineage>
        <taxon>Eukaryota</taxon>
        <taxon>Metazoa</taxon>
        <taxon>Ecdysozoa</taxon>
        <taxon>Nematoda</taxon>
        <taxon>Chromadorea</taxon>
        <taxon>Rhabditida</taxon>
        <taxon>Rhabditina</taxon>
        <taxon>Rhabditomorpha</taxon>
        <taxon>Strongyloidea</taxon>
        <taxon>Trichostrongylidae</taxon>
        <taxon>Haemonchus</taxon>
    </lineage>
</organism>
<evidence type="ECO:0000313" key="1">
    <source>
        <dbReference type="EMBL" id="VDO63649.1"/>
    </source>
</evidence>